<accession>A0ABV3DSR4</accession>
<reference evidence="1 2" key="1">
    <citation type="submission" date="2024-06" db="EMBL/GenBank/DDBJ databases">
        <title>The Natural Products Discovery Center: Release of the First 8490 Sequenced Strains for Exploring Actinobacteria Biosynthetic Diversity.</title>
        <authorList>
            <person name="Kalkreuter E."/>
            <person name="Kautsar S.A."/>
            <person name="Yang D."/>
            <person name="Bader C.D."/>
            <person name="Teijaro C.N."/>
            <person name="Fluegel L."/>
            <person name="Davis C.M."/>
            <person name="Simpson J.R."/>
            <person name="Lauterbach L."/>
            <person name="Steele A.D."/>
            <person name="Gui C."/>
            <person name="Meng S."/>
            <person name="Li G."/>
            <person name="Viehrig K."/>
            <person name="Ye F."/>
            <person name="Su P."/>
            <person name="Kiefer A.F."/>
            <person name="Nichols A."/>
            <person name="Cepeda A.J."/>
            <person name="Yan W."/>
            <person name="Fan B."/>
            <person name="Jiang Y."/>
            <person name="Adhikari A."/>
            <person name="Zheng C.-J."/>
            <person name="Schuster L."/>
            <person name="Cowan T.M."/>
            <person name="Smanski M.J."/>
            <person name="Chevrette M.G."/>
            <person name="De Carvalho L.P.S."/>
            <person name="Shen B."/>
        </authorList>
    </citation>
    <scope>NUCLEOTIDE SEQUENCE [LARGE SCALE GENOMIC DNA]</scope>
    <source>
        <strain evidence="1 2">NPDC048946</strain>
    </source>
</reference>
<gene>
    <name evidence="1" type="ORF">AB0C36_31025</name>
</gene>
<protein>
    <recommendedName>
        <fullName evidence="3">Transposase</fullName>
    </recommendedName>
</protein>
<evidence type="ECO:0000313" key="1">
    <source>
        <dbReference type="EMBL" id="MEU8137929.1"/>
    </source>
</evidence>
<dbReference type="RefSeq" id="WP_358360545.1">
    <property type="nucleotide sequence ID" value="NZ_JBEZFP010000105.1"/>
</dbReference>
<evidence type="ECO:0008006" key="3">
    <source>
        <dbReference type="Google" id="ProtNLM"/>
    </source>
</evidence>
<name>A0ABV3DSR4_9ACTN</name>
<sequence>MRAHVTVLALHKGGAEPHEYEDAAWVGSRGVPTVQGGSAVIGADRSMLPPPGPTCRRGGVGRVTSVRAAISDGASDSLLARRWAEVLVRQAGGAPTGLLRTGAGFADVLGRAANRWPDLMKRYEDARELRGRPLAWYERPGFERGAHATLLVAHFAAHRWAPARGTWSAAALGDTCLFHVRGDQLRLAFPLDRSDEFDNHPALAASHGNDRDAVEAHVRVVGGSWILGDRFYLASDALAAWFLRSREEGGQPWHALRVLDSASPRELASWIERRRAARELRNDDVTLIRIEPR</sequence>
<dbReference type="Proteomes" id="UP001551482">
    <property type="component" value="Unassembled WGS sequence"/>
</dbReference>
<proteinExistence type="predicted"/>
<evidence type="ECO:0000313" key="2">
    <source>
        <dbReference type="Proteomes" id="UP001551482"/>
    </source>
</evidence>
<keyword evidence="2" id="KW-1185">Reference proteome</keyword>
<dbReference type="EMBL" id="JBEZFP010000105">
    <property type="protein sequence ID" value="MEU8137929.1"/>
    <property type="molecule type" value="Genomic_DNA"/>
</dbReference>
<comment type="caution">
    <text evidence="1">The sequence shown here is derived from an EMBL/GenBank/DDBJ whole genome shotgun (WGS) entry which is preliminary data.</text>
</comment>
<organism evidence="1 2">
    <name type="scientific">Streptodolium elevatio</name>
    <dbReference type="NCBI Taxonomy" id="3157996"/>
    <lineage>
        <taxon>Bacteria</taxon>
        <taxon>Bacillati</taxon>
        <taxon>Actinomycetota</taxon>
        <taxon>Actinomycetes</taxon>
        <taxon>Kitasatosporales</taxon>
        <taxon>Streptomycetaceae</taxon>
        <taxon>Streptodolium</taxon>
    </lineage>
</organism>